<feature type="compositionally biased region" description="Polar residues" evidence="1">
    <location>
        <begin position="314"/>
        <end position="335"/>
    </location>
</feature>
<proteinExistence type="predicted"/>
<reference evidence="2" key="1">
    <citation type="submission" date="2021-02" db="EMBL/GenBank/DDBJ databases">
        <authorList>
            <person name="Dougan E. K."/>
            <person name="Rhodes N."/>
            <person name="Thang M."/>
            <person name="Chan C."/>
        </authorList>
    </citation>
    <scope>NUCLEOTIDE SEQUENCE</scope>
</reference>
<dbReference type="Proteomes" id="UP000649617">
    <property type="component" value="Unassembled WGS sequence"/>
</dbReference>
<sequence length="441" mass="48408">MHGLSEPTAFRFSSAICDSRAQLWDTKHDRAKRSARKLKLGSLAHLVAAKLDRPATAVGQREREEVWRLGDEYLAPFRGLPAGPTLAQREKTFSPHSKQVRDVLLTSWQEAFQKPSEPAQRKAPAVRRVLGVSGMIPPLLLRTEAASGDEWPSFPPGIKEQLDKIMDEAGRTDSPIQEEDAYKAQQISVSVPQTASIPTPTLPRRPVVPMRRPFPRKISLEEPQPVPESLVLGFPSQDRAEEFMRVCLHGDPVAEEPAPLPDTILQSGGPMMLPVPVPKQVRTSFSSALSAVSSHDDEASEPPAEAAGLDDSAESSSGQTDGQEVQDEGSSTHTSEGLLETPGVQSNMDEAFREIQKREEKHPSIRAPAEQLQYSQIRQQQHWLDLLERRVLQQTAISEVGAESFTFCRSASSKPAGARPVRTSWGGQAKAGGPKSARWRA</sequence>
<protein>
    <submittedName>
        <fullName evidence="2">Svop protein</fullName>
    </submittedName>
</protein>
<organism evidence="2 3">
    <name type="scientific">Symbiodinium pilosum</name>
    <name type="common">Dinoflagellate</name>
    <dbReference type="NCBI Taxonomy" id="2952"/>
    <lineage>
        <taxon>Eukaryota</taxon>
        <taxon>Sar</taxon>
        <taxon>Alveolata</taxon>
        <taxon>Dinophyceae</taxon>
        <taxon>Suessiales</taxon>
        <taxon>Symbiodiniaceae</taxon>
        <taxon>Symbiodinium</taxon>
    </lineage>
</organism>
<feature type="region of interest" description="Disordered" evidence="1">
    <location>
        <begin position="288"/>
        <end position="347"/>
    </location>
</feature>
<evidence type="ECO:0000313" key="2">
    <source>
        <dbReference type="EMBL" id="CAE7240102.1"/>
    </source>
</evidence>
<feature type="region of interest" description="Disordered" evidence="1">
    <location>
        <begin position="410"/>
        <end position="441"/>
    </location>
</feature>
<evidence type="ECO:0000313" key="3">
    <source>
        <dbReference type="Proteomes" id="UP000649617"/>
    </source>
</evidence>
<comment type="caution">
    <text evidence="2">The sequence shown here is derived from an EMBL/GenBank/DDBJ whole genome shotgun (WGS) entry which is preliminary data.</text>
</comment>
<dbReference type="OrthoDB" id="438224at2759"/>
<dbReference type="AlphaFoldDB" id="A0A812L7C7"/>
<dbReference type="EMBL" id="CAJNIZ010005236">
    <property type="protein sequence ID" value="CAE7240102.1"/>
    <property type="molecule type" value="Genomic_DNA"/>
</dbReference>
<keyword evidence="3" id="KW-1185">Reference proteome</keyword>
<evidence type="ECO:0000256" key="1">
    <source>
        <dbReference type="SAM" id="MobiDB-lite"/>
    </source>
</evidence>
<gene>
    <name evidence="2" type="primary">svop</name>
    <name evidence="2" type="ORF">SPIL2461_LOCUS4085</name>
</gene>
<name>A0A812L7C7_SYMPI</name>
<accession>A0A812L7C7</accession>